<evidence type="ECO:0000256" key="7">
    <source>
        <dbReference type="PROSITE-ProRule" id="PRU10141"/>
    </source>
</evidence>
<gene>
    <name evidence="10" type="ORF">C9374_009423</name>
</gene>
<proteinExistence type="predicted"/>
<dbReference type="PROSITE" id="PS00107">
    <property type="entry name" value="PROTEIN_KINASE_ATP"/>
    <property type="match status" value="1"/>
</dbReference>
<dbReference type="AlphaFoldDB" id="A0AA88H4T4"/>
<comment type="caution">
    <text evidence="10">The sequence shown here is derived from an EMBL/GenBank/DDBJ whole genome shotgun (WGS) entry which is preliminary data.</text>
</comment>
<feature type="binding site" evidence="7">
    <location>
        <position position="216"/>
    </location>
    <ligand>
        <name>ATP</name>
        <dbReference type="ChEBI" id="CHEBI:30616"/>
    </ligand>
</feature>
<feature type="compositionally biased region" description="Basic residues" evidence="8">
    <location>
        <begin position="595"/>
        <end position="605"/>
    </location>
</feature>
<evidence type="ECO:0000256" key="8">
    <source>
        <dbReference type="SAM" id="MobiDB-lite"/>
    </source>
</evidence>
<dbReference type="RefSeq" id="XP_044554740.1">
    <property type="nucleotide sequence ID" value="XM_044699609.1"/>
</dbReference>
<accession>A0AA88H4T4</accession>
<feature type="domain" description="Protein kinase" evidence="9">
    <location>
        <begin position="187"/>
        <end position="483"/>
    </location>
</feature>
<evidence type="ECO:0000256" key="2">
    <source>
        <dbReference type="ARBA" id="ARBA00022527"/>
    </source>
</evidence>
<evidence type="ECO:0000256" key="4">
    <source>
        <dbReference type="ARBA" id="ARBA00022741"/>
    </source>
</evidence>
<dbReference type="InterPro" id="IPR000719">
    <property type="entry name" value="Prot_kinase_dom"/>
</dbReference>
<feature type="compositionally biased region" description="Low complexity" evidence="8">
    <location>
        <begin position="54"/>
        <end position="74"/>
    </location>
</feature>
<evidence type="ECO:0000259" key="9">
    <source>
        <dbReference type="PROSITE" id="PS50011"/>
    </source>
</evidence>
<dbReference type="InterPro" id="IPR008271">
    <property type="entry name" value="Ser/Thr_kinase_AS"/>
</dbReference>
<evidence type="ECO:0000313" key="11">
    <source>
        <dbReference type="Proteomes" id="UP000816034"/>
    </source>
</evidence>
<dbReference type="GeneID" id="68101877"/>
<dbReference type="Gene3D" id="1.10.510.10">
    <property type="entry name" value="Transferase(Phosphotransferase) domain 1"/>
    <property type="match status" value="1"/>
</dbReference>
<dbReference type="EMBL" id="PYSW02000003">
    <property type="protein sequence ID" value="KAG2392846.1"/>
    <property type="molecule type" value="Genomic_DNA"/>
</dbReference>
<feature type="compositionally biased region" description="Basic and acidic residues" evidence="8">
    <location>
        <begin position="576"/>
        <end position="585"/>
    </location>
</feature>
<dbReference type="GO" id="GO:0005524">
    <property type="term" value="F:ATP binding"/>
    <property type="evidence" value="ECO:0007669"/>
    <property type="project" value="UniProtKB-UniRule"/>
</dbReference>
<protein>
    <recommendedName>
        <fullName evidence="1">non-specific serine/threonine protein kinase</fullName>
        <ecNumber evidence="1">2.7.11.1</ecNumber>
    </recommendedName>
</protein>
<dbReference type="PROSITE" id="PS50011">
    <property type="entry name" value="PROTEIN_KINASE_DOM"/>
    <property type="match status" value="1"/>
</dbReference>
<dbReference type="InterPro" id="IPR017441">
    <property type="entry name" value="Protein_kinase_ATP_BS"/>
</dbReference>
<evidence type="ECO:0000256" key="6">
    <source>
        <dbReference type="ARBA" id="ARBA00022840"/>
    </source>
</evidence>
<dbReference type="PROSITE" id="PS00108">
    <property type="entry name" value="PROTEIN_KINASE_ST"/>
    <property type="match status" value="1"/>
</dbReference>
<keyword evidence="11" id="KW-1185">Reference proteome</keyword>
<dbReference type="Proteomes" id="UP000816034">
    <property type="component" value="Unassembled WGS sequence"/>
</dbReference>
<dbReference type="PANTHER" id="PTHR11909">
    <property type="entry name" value="CASEIN KINASE-RELATED"/>
    <property type="match status" value="1"/>
</dbReference>
<evidence type="ECO:0000256" key="5">
    <source>
        <dbReference type="ARBA" id="ARBA00022777"/>
    </source>
</evidence>
<dbReference type="InterPro" id="IPR011009">
    <property type="entry name" value="Kinase-like_dom_sf"/>
</dbReference>
<dbReference type="InterPro" id="IPR047916">
    <property type="entry name" value="TTBK_Asator-like_STKc"/>
</dbReference>
<dbReference type="GO" id="GO:0004674">
    <property type="term" value="F:protein serine/threonine kinase activity"/>
    <property type="evidence" value="ECO:0007669"/>
    <property type="project" value="UniProtKB-KW"/>
</dbReference>
<feature type="region of interest" description="Disordered" evidence="8">
    <location>
        <begin position="54"/>
        <end position="82"/>
    </location>
</feature>
<dbReference type="SUPFAM" id="SSF56112">
    <property type="entry name" value="Protein kinase-like (PK-like)"/>
    <property type="match status" value="1"/>
</dbReference>
<dbReference type="Pfam" id="PF00069">
    <property type="entry name" value="Pkinase"/>
    <property type="match status" value="1"/>
</dbReference>
<evidence type="ECO:0000256" key="1">
    <source>
        <dbReference type="ARBA" id="ARBA00012513"/>
    </source>
</evidence>
<dbReference type="InterPro" id="IPR050235">
    <property type="entry name" value="CK1_Ser-Thr_kinase"/>
</dbReference>
<keyword evidence="4 7" id="KW-0547">Nucleotide-binding</keyword>
<keyword evidence="2" id="KW-0723">Serine/threonine-protein kinase</keyword>
<dbReference type="SMART" id="SM00220">
    <property type="entry name" value="S_TKc"/>
    <property type="match status" value="1"/>
</dbReference>
<sequence length="635" mass="70288">MSTLVTPSLPPCTTTTTTATCSSSRFVNNDTTLSSIHSSLLMSPNNNIHTNCTTSSTTHQQQQQQQPFKIQTTTPSSSHQHFRSFSTPITSNMPLQNTNATTTATTTTSAFIMNGVGHSSIAVVGAGVNGGNVNSPTSSNPYQFHISGSSSNNLQVVNSLNNNPINGTNNNNNNGINLSGLLLKNRWKIQGLLGQGSFGSIYSAHDLVTSDEVAVKVEKVQLTKNSLSPSTSNANGVPPSPPIPQTSSLKVEVCALKNLQSCRYVVTYIHSGRQYVNYGTETIALNFLVMERLGENLAELRRKTSSGVFSIATTMRCGVQMIECVEEVHKVGFLHRDIKPANFVTGKSKNAQGRIYLIDFGLARAYKHEDGNLKPPRKDVGFRGTPRYASVNAHNGIELSRRDDLWSVFYVMVEMVGGNLPWRRIRDKPTIGKLKETHTFQNTEELLRGLPPQFTTMLNYLKKLSFESEPDYDYLKNICKSYFAPHKDSFDSRSYDECQFEWISKSNDLTHDSSSNLSQELIITTNPDRTDSRSRTTKLSTSVFFGSTHLSANSNIGNQAAAIGNCGEFSKSLPDMYKKKGHEDHEMNEEAVAPGKKRQKKKRKNRNEQDQAHNNSNQQLGLRPEKQPHCKCTIM</sequence>
<name>A0AA88H4T4_NAELO</name>
<keyword evidence="3" id="KW-0808">Transferase</keyword>
<reference evidence="10 11" key="1">
    <citation type="journal article" date="2018" name="BMC Genomics">
        <title>The genome of Naegleria lovaniensis, the basis for a comparative approach to unravel pathogenicity factors of the human pathogenic amoeba N. fowleri.</title>
        <authorList>
            <person name="Liechti N."/>
            <person name="Schurch N."/>
            <person name="Bruggmann R."/>
            <person name="Wittwer M."/>
        </authorList>
    </citation>
    <scope>NUCLEOTIDE SEQUENCE [LARGE SCALE GENOMIC DNA]</scope>
    <source>
        <strain evidence="10 11">ATCC 30569</strain>
    </source>
</reference>
<dbReference type="EC" id="2.7.11.1" evidence="1"/>
<keyword evidence="6 7" id="KW-0067">ATP-binding</keyword>
<feature type="region of interest" description="Disordered" evidence="8">
    <location>
        <begin position="574"/>
        <end position="635"/>
    </location>
</feature>
<dbReference type="CDD" id="cd14017">
    <property type="entry name" value="STKc_TTBK"/>
    <property type="match status" value="1"/>
</dbReference>
<organism evidence="10 11">
    <name type="scientific">Naegleria lovaniensis</name>
    <name type="common">Amoeba</name>
    <dbReference type="NCBI Taxonomy" id="51637"/>
    <lineage>
        <taxon>Eukaryota</taxon>
        <taxon>Discoba</taxon>
        <taxon>Heterolobosea</taxon>
        <taxon>Tetramitia</taxon>
        <taxon>Eutetramitia</taxon>
        <taxon>Vahlkampfiidae</taxon>
        <taxon>Naegleria</taxon>
    </lineage>
</organism>
<evidence type="ECO:0000256" key="3">
    <source>
        <dbReference type="ARBA" id="ARBA00022679"/>
    </source>
</evidence>
<keyword evidence="5" id="KW-0418">Kinase</keyword>
<evidence type="ECO:0000313" key="10">
    <source>
        <dbReference type="EMBL" id="KAG2392846.1"/>
    </source>
</evidence>